<dbReference type="InterPro" id="IPR011334">
    <property type="entry name" value="UDP-acyl_GlcNac_deAcase_C"/>
</dbReference>
<dbReference type="PANTHER" id="PTHR33694">
    <property type="entry name" value="UDP-3-O-ACYL-N-ACETYLGLUCOSAMINE DEACETYLASE 1, MITOCHONDRIAL-RELATED"/>
    <property type="match status" value="1"/>
</dbReference>
<dbReference type="SUPFAM" id="SSF54211">
    <property type="entry name" value="Ribosomal protein S5 domain 2-like"/>
    <property type="match status" value="2"/>
</dbReference>
<comment type="catalytic activity">
    <reaction evidence="11 12">
        <text>a UDP-3-O-[(3R)-3-hydroxyacyl]-N-acetyl-alpha-D-glucosamine + H2O = a UDP-3-O-[(3R)-3-hydroxyacyl]-alpha-D-glucosamine + acetate</text>
        <dbReference type="Rhea" id="RHEA:67816"/>
        <dbReference type="ChEBI" id="CHEBI:15377"/>
        <dbReference type="ChEBI" id="CHEBI:30089"/>
        <dbReference type="ChEBI" id="CHEBI:137740"/>
        <dbReference type="ChEBI" id="CHEBI:173225"/>
        <dbReference type="EC" id="3.5.1.108"/>
    </reaction>
</comment>
<organism evidence="13 14">
    <name type="scientific">Gilvimarinus algae</name>
    <dbReference type="NCBI Taxonomy" id="3058037"/>
    <lineage>
        <taxon>Bacteria</taxon>
        <taxon>Pseudomonadati</taxon>
        <taxon>Pseudomonadota</taxon>
        <taxon>Gammaproteobacteria</taxon>
        <taxon>Cellvibrionales</taxon>
        <taxon>Cellvibrionaceae</taxon>
        <taxon>Gilvimarinus</taxon>
    </lineage>
</organism>
<evidence type="ECO:0000256" key="2">
    <source>
        <dbReference type="ARBA" id="ARBA00002923"/>
    </source>
</evidence>
<reference evidence="13" key="1">
    <citation type="submission" date="2023-07" db="EMBL/GenBank/DDBJ databases">
        <title>Gilvimarinus algae sp. nov., isolated from the surface of Kelp.</title>
        <authorList>
            <person name="Sun Y.Y."/>
            <person name="Gong Y."/>
            <person name="Du Z.J."/>
        </authorList>
    </citation>
    <scope>NUCLEOTIDE SEQUENCE</scope>
    <source>
        <strain evidence="13">SDUM040014</strain>
    </source>
</reference>
<dbReference type="Gene3D" id="3.30.1700.10">
    <property type="entry name" value="lpxc deacetylase, domain 2"/>
    <property type="match status" value="1"/>
</dbReference>
<proteinExistence type="inferred from homology"/>
<comment type="pathway">
    <text evidence="3 12">Glycolipid biosynthesis; lipid IV(A) biosynthesis; lipid IV(A) from (3R)-3-hydroxytetradecanoyl-[acyl-carrier-protein] and UDP-N-acetyl-alpha-D-glucosamine: step 2/6.</text>
</comment>
<keyword evidence="7 12" id="KW-0479">Metal-binding</keyword>
<dbReference type="PANTHER" id="PTHR33694:SF1">
    <property type="entry name" value="UDP-3-O-ACYL-N-ACETYLGLUCOSAMINE DEACETYLASE 1, MITOCHONDRIAL-RELATED"/>
    <property type="match status" value="1"/>
</dbReference>
<name>A0ABT8TCW0_9GAMM</name>
<evidence type="ECO:0000256" key="7">
    <source>
        <dbReference type="ARBA" id="ARBA00022723"/>
    </source>
</evidence>
<feature type="binding site" evidence="12">
    <location>
        <position position="84"/>
    </location>
    <ligand>
        <name>Zn(2+)</name>
        <dbReference type="ChEBI" id="CHEBI:29105"/>
    </ligand>
</feature>
<evidence type="ECO:0000256" key="11">
    <source>
        <dbReference type="ARBA" id="ARBA00024535"/>
    </source>
</evidence>
<dbReference type="InterPro" id="IPR015870">
    <property type="entry name" value="UDP-acyl_N-AcGlcN_deAcase_N"/>
</dbReference>
<dbReference type="GO" id="GO:0103117">
    <property type="term" value="F:UDP-3-O-acyl-N-acetylglucosamine deacetylase activity"/>
    <property type="evidence" value="ECO:0007669"/>
    <property type="project" value="UniProtKB-EC"/>
</dbReference>
<dbReference type="Gene3D" id="3.30.230.20">
    <property type="entry name" value="lpxc deacetylase, domain 1"/>
    <property type="match status" value="1"/>
</dbReference>
<dbReference type="HAMAP" id="MF_00388">
    <property type="entry name" value="LpxC"/>
    <property type="match status" value="1"/>
</dbReference>
<feature type="binding site" evidence="12">
    <location>
        <position position="242"/>
    </location>
    <ligand>
        <name>Zn(2+)</name>
        <dbReference type="ChEBI" id="CHEBI:29105"/>
    </ligand>
</feature>
<comment type="cofactor">
    <cofactor evidence="1 12">
        <name>Zn(2+)</name>
        <dbReference type="ChEBI" id="CHEBI:29105"/>
    </cofactor>
</comment>
<evidence type="ECO:0000256" key="12">
    <source>
        <dbReference type="HAMAP-Rule" id="MF_00388"/>
    </source>
</evidence>
<dbReference type="InterPro" id="IPR004463">
    <property type="entry name" value="UDP-acyl_GlcNac_deAcase"/>
</dbReference>
<evidence type="ECO:0000256" key="5">
    <source>
        <dbReference type="ARBA" id="ARBA00022516"/>
    </source>
</evidence>
<dbReference type="InterPro" id="IPR020568">
    <property type="entry name" value="Ribosomal_Su5_D2-typ_SF"/>
</dbReference>
<keyword evidence="14" id="KW-1185">Reference proteome</keyword>
<dbReference type="EMBL" id="JAULRT010000034">
    <property type="protein sequence ID" value="MDO3381218.1"/>
    <property type="molecule type" value="Genomic_DNA"/>
</dbReference>
<keyword evidence="9 12" id="KW-0862">Zinc</keyword>
<keyword evidence="5 12" id="KW-0444">Lipid biosynthesis</keyword>
<evidence type="ECO:0000256" key="9">
    <source>
        <dbReference type="ARBA" id="ARBA00022833"/>
    </source>
</evidence>
<feature type="binding site" evidence="12">
    <location>
        <position position="246"/>
    </location>
    <ligand>
        <name>Zn(2+)</name>
        <dbReference type="ChEBI" id="CHEBI:29105"/>
    </ligand>
</feature>
<feature type="active site" description="Proton donor" evidence="12">
    <location>
        <position position="269"/>
    </location>
</feature>
<comment type="caution">
    <text evidence="13">The sequence shown here is derived from an EMBL/GenBank/DDBJ whole genome shotgun (WGS) entry which is preliminary data.</text>
</comment>
<evidence type="ECO:0000256" key="10">
    <source>
        <dbReference type="ARBA" id="ARBA00023098"/>
    </source>
</evidence>
<evidence type="ECO:0000313" key="14">
    <source>
        <dbReference type="Proteomes" id="UP001168380"/>
    </source>
</evidence>
<keyword evidence="6 12" id="KW-0441">Lipid A biosynthesis</keyword>
<dbReference type="NCBIfam" id="TIGR00325">
    <property type="entry name" value="lpxC"/>
    <property type="match status" value="1"/>
</dbReference>
<evidence type="ECO:0000313" key="13">
    <source>
        <dbReference type="EMBL" id="MDO3381218.1"/>
    </source>
</evidence>
<evidence type="ECO:0000256" key="8">
    <source>
        <dbReference type="ARBA" id="ARBA00022801"/>
    </source>
</evidence>
<comment type="function">
    <text evidence="2 12">Catalyzes the hydrolysis of UDP-3-O-myristoyl-N-acetylglucosamine to form UDP-3-O-myristoylglucosamine and acetate, the committed step in lipid A biosynthesis.</text>
</comment>
<dbReference type="Proteomes" id="UP001168380">
    <property type="component" value="Unassembled WGS sequence"/>
</dbReference>
<evidence type="ECO:0000256" key="1">
    <source>
        <dbReference type="ARBA" id="ARBA00001947"/>
    </source>
</evidence>
<accession>A0ABT8TCW0</accession>
<evidence type="ECO:0000256" key="4">
    <source>
        <dbReference type="ARBA" id="ARBA00012745"/>
    </source>
</evidence>
<keyword evidence="8 12" id="KW-0378">Hydrolase</keyword>
<evidence type="ECO:0000256" key="6">
    <source>
        <dbReference type="ARBA" id="ARBA00022556"/>
    </source>
</evidence>
<protein>
    <recommendedName>
        <fullName evidence="4 12">UDP-3-O-acyl-N-acetylglucosamine deacetylase</fullName>
        <shortName evidence="12">UDP-3-O-acyl-GlcNAc deacetylase</shortName>
        <ecNumber evidence="4 12">3.5.1.108</ecNumber>
    </recommendedName>
    <alternativeName>
        <fullName evidence="12">UDP-3-O-[R-3-hydroxymyristoyl]-N-acetylglucosamine deacetylase</fullName>
    </alternativeName>
</protein>
<evidence type="ECO:0000256" key="3">
    <source>
        <dbReference type="ARBA" id="ARBA00005002"/>
    </source>
</evidence>
<sequence>MTQTQYHQHTLAAPFTCFGRGLHTGVAVVMKVLPAPEHTGVTFVRRDCKSGENEVRAIWFNVRNNRLNTTIANRFGVTINTIEHIMAALFAHGVDNARVVLDGPEVPILEGSARTFSDLILASGVRAQRARRKVIVVRHPVAISDGDKRAALTPSPVLSADLTISFKAAAIGTQRLPNVRLDEATFTSSIRDARTFGMAEDIESMLQSGYGRGASLRNAIVVKGDSIVNPEGLFYPDEFVRHKILDLYGDLSLAGAPIVGHFRGYKSGHQMNTDLLSELLCESENFAFVDKEYAEHYWLEIHYKNIA</sequence>
<dbReference type="RefSeq" id="WP_302711348.1">
    <property type="nucleotide sequence ID" value="NZ_JAULRT010000034.1"/>
</dbReference>
<keyword evidence="10 12" id="KW-0443">Lipid metabolism</keyword>
<comment type="similarity">
    <text evidence="12">Belongs to the LpxC family.</text>
</comment>
<dbReference type="Pfam" id="PF03331">
    <property type="entry name" value="LpxC"/>
    <property type="match status" value="1"/>
</dbReference>
<gene>
    <name evidence="12 13" type="primary">lpxC</name>
    <name evidence="13" type="ORF">QWI16_03475</name>
</gene>
<dbReference type="EC" id="3.5.1.108" evidence="4 12"/>